<keyword evidence="2 5" id="KW-0812">Transmembrane</keyword>
<dbReference type="PANTHER" id="PTHR22911">
    <property type="entry name" value="ACYL-MALONYL CONDENSING ENZYME-RELATED"/>
    <property type="match status" value="1"/>
</dbReference>
<proteinExistence type="predicted"/>
<feature type="domain" description="EamA" evidence="6">
    <location>
        <begin position="53"/>
        <end position="183"/>
    </location>
</feature>
<dbReference type="InterPro" id="IPR037185">
    <property type="entry name" value="EmrE-like"/>
</dbReference>
<evidence type="ECO:0000259" key="6">
    <source>
        <dbReference type="Pfam" id="PF00892"/>
    </source>
</evidence>
<comment type="subcellular location">
    <subcellularLocation>
        <location evidence="1">Membrane</location>
        <topology evidence="1">Multi-pass membrane protein</topology>
    </subcellularLocation>
</comment>
<dbReference type="InterPro" id="IPR000620">
    <property type="entry name" value="EamA_dom"/>
</dbReference>
<protein>
    <recommendedName>
        <fullName evidence="6">EamA domain-containing protein</fullName>
    </recommendedName>
</protein>
<feature type="transmembrane region" description="Helical" evidence="5">
    <location>
        <begin position="204"/>
        <end position="224"/>
    </location>
</feature>
<dbReference type="PANTHER" id="PTHR22911:SF6">
    <property type="entry name" value="SOLUTE CARRIER FAMILY 35 MEMBER G1"/>
    <property type="match status" value="1"/>
</dbReference>
<reference evidence="8" key="1">
    <citation type="journal article" date="2018" name="Nat. Microbiol.">
        <title>Leveraging single-cell genomics to expand the fungal tree of life.</title>
        <authorList>
            <person name="Ahrendt S.R."/>
            <person name="Quandt C.A."/>
            <person name="Ciobanu D."/>
            <person name="Clum A."/>
            <person name="Salamov A."/>
            <person name="Andreopoulos B."/>
            <person name="Cheng J.F."/>
            <person name="Woyke T."/>
            <person name="Pelin A."/>
            <person name="Henrissat B."/>
            <person name="Reynolds N.K."/>
            <person name="Benny G.L."/>
            <person name="Smith M.E."/>
            <person name="James T.Y."/>
            <person name="Grigoriev I.V."/>
        </authorList>
    </citation>
    <scope>NUCLEOTIDE SEQUENCE [LARGE SCALE GENOMIC DNA]</scope>
    <source>
        <strain evidence="8">RSA 468</strain>
    </source>
</reference>
<dbReference type="AlphaFoldDB" id="A0A4P9ZZL5"/>
<keyword evidence="8" id="KW-1185">Reference proteome</keyword>
<organism evidence="7 8">
    <name type="scientific">Dimargaris cristalligena</name>
    <dbReference type="NCBI Taxonomy" id="215637"/>
    <lineage>
        <taxon>Eukaryota</taxon>
        <taxon>Fungi</taxon>
        <taxon>Fungi incertae sedis</taxon>
        <taxon>Zoopagomycota</taxon>
        <taxon>Kickxellomycotina</taxon>
        <taxon>Dimargaritomycetes</taxon>
        <taxon>Dimargaritales</taxon>
        <taxon>Dimargaritaceae</taxon>
        <taxon>Dimargaris</taxon>
    </lineage>
</organism>
<feature type="transmembrane region" description="Helical" evidence="5">
    <location>
        <begin position="114"/>
        <end position="133"/>
    </location>
</feature>
<dbReference type="Proteomes" id="UP000268162">
    <property type="component" value="Unassembled WGS sequence"/>
</dbReference>
<feature type="transmembrane region" description="Helical" evidence="5">
    <location>
        <begin position="299"/>
        <end position="317"/>
    </location>
</feature>
<dbReference type="STRING" id="215637.A0A4P9ZZL5"/>
<name>A0A4P9ZZL5_9FUNG</name>
<evidence type="ECO:0000256" key="5">
    <source>
        <dbReference type="SAM" id="Phobius"/>
    </source>
</evidence>
<dbReference type="OrthoDB" id="306876at2759"/>
<evidence type="ECO:0000256" key="3">
    <source>
        <dbReference type="ARBA" id="ARBA00022989"/>
    </source>
</evidence>
<dbReference type="Pfam" id="PF00892">
    <property type="entry name" value="EamA"/>
    <property type="match status" value="2"/>
</dbReference>
<accession>A0A4P9ZZL5</accession>
<sequence>MDSSTRVQTSVGVVPVSEIRETTSLLPSGTSVVGESLDRLGLLHHNRRRETVGLGLMALSALGFSAMSLFVKWSGATFPTLEIVFARSIWQLTLALLWCLYLRQNPLGPARMRGWLLLRGTSGTLGLACFFYGLTHLPLADATVIFFTGPVFTAILAHVALNETFTRVDKIASGLCLLGIVLVAKPSFIFGIGHAADDLLFGRLLAVCLTLLGAALSAVGYVIVRKVGGQVHFLTHVIYFGGLSTVFAAVGMLSGGPGAFVWPRGLEEYGLLTAVGMAAFVGQVFLNKGLQLCRAGPATLMRNLDVVFAFIFGITIFHEIPDVLSITGALIIVTCTVGMGLKKWLN</sequence>
<feature type="transmembrane region" description="Helical" evidence="5">
    <location>
        <begin position="83"/>
        <end position="102"/>
    </location>
</feature>
<feature type="transmembrane region" description="Helical" evidence="5">
    <location>
        <begin position="139"/>
        <end position="159"/>
    </location>
</feature>
<feature type="transmembrane region" description="Helical" evidence="5">
    <location>
        <begin position="323"/>
        <end position="341"/>
    </location>
</feature>
<feature type="transmembrane region" description="Helical" evidence="5">
    <location>
        <begin position="52"/>
        <end position="71"/>
    </location>
</feature>
<evidence type="ECO:0000313" key="8">
    <source>
        <dbReference type="Proteomes" id="UP000268162"/>
    </source>
</evidence>
<feature type="transmembrane region" description="Helical" evidence="5">
    <location>
        <begin position="236"/>
        <end position="257"/>
    </location>
</feature>
<feature type="domain" description="EamA" evidence="6">
    <location>
        <begin position="205"/>
        <end position="337"/>
    </location>
</feature>
<evidence type="ECO:0000256" key="1">
    <source>
        <dbReference type="ARBA" id="ARBA00004141"/>
    </source>
</evidence>
<feature type="transmembrane region" description="Helical" evidence="5">
    <location>
        <begin position="269"/>
        <end position="287"/>
    </location>
</feature>
<evidence type="ECO:0000313" key="7">
    <source>
        <dbReference type="EMBL" id="RKP38392.1"/>
    </source>
</evidence>
<feature type="transmembrane region" description="Helical" evidence="5">
    <location>
        <begin position="171"/>
        <end position="192"/>
    </location>
</feature>
<keyword evidence="3 5" id="KW-1133">Transmembrane helix</keyword>
<keyword evidence="4 5" id="KW-0472">Membrane</keyword>
<dbReference type="EMBL" id="ML002373">
    <property type="protein sequence ID" value="RKP38392.1"/>
    <property type="molecule type" value="Genomic_DNA"/>
</dbReference>
<dbReference type="SUPFAM" id="SSF103481">
    <property type="entry name" value="Multidrug resistance efflux transporter EmrE"/>
    <property type="match status" value="2"/>
</dbReference>
<dbReference type="GO" id="GO:0016020">
    <property type="term" value="C:membrane"/>
    <property type="evidence" value="ECO:0007669"/>
    <property type="project" value="UniProtKB-SubCell"/>
</dbReference>
<evidence type="ECO:0000256" key="2">
    <source>
        <dbReference type="ARBA" id="ARBA00022692"/>
    </source>
</evidence>
<gene>
    <name evidence="7" type="ORF">BJ085DRAFT_20954</name>
</gene>
<evidence type="ECO:0000256" key="4">
    <source>
        <dbReference type="ARBA" id="ARBA00023136"/>
    </source>
</evidence>